<name>A0A9W7SWF3_9PEZI</name>
<evidence type="ECO:0000256" key="1">
    <source>
        <dbReference type="SAM" id="SignalP"/>
    </source>
</evidence>
<reference evidence="2 3" key="2">
    <citation type="journal article" date="2021" name="Curr. Genet.">
        <title>Genetic response to nitrogen starvation in the aggressive Eucalyptus foliar pathogen Teratosphaeria destructans.</title>
        <authorList>
            <person name="Havenga M."/>
            <person name="Wingfield B.D."/>
            <person name="Wingfield M.J."/>
            <person name="Dreyer L.L."/>
            <person name="Roets F."/>
            <person name="Aylward J."/>
        </authorList>
    </citation>
    <scope>NUCLEOTIDE SEQUENCE [LARGE SCALE GENOMIC DNA]</scope>
    <source>
        <strain evidence="2">CMW44962</strain>
    </source>
</reference>
<dbReference type="EMBL" id="RIBY02000780">
    <property type="protein sequence ID" value="KAH9837428.1"/>
    <property type="molecule type" value="Genomic_DNA"/>
</dbReference>
<gene>
    <name evidence="2" type="ORF">Tdes44962_MAKER08352</name>
</gene>
<sequence>RRPGWTSSKEDVCHVVDLPAFPHPPQSSREPPTMRSVLALLLLNIAPALATHPVVICDRGVDGNGDCELTGWFHTFCCIEEGYRRDQYQNHKLAMVPAYNHEGQRRCGADGKGKRWCAT</sequence>
<dbReference type="Proteomes" id="UP001138500">
    <property type="component" value="Unassembled WGS sequence"/>
</dbReference>
<keyword evidence="3" id="KW-1185">Reference proteome</keyword>
<keyword evidence="1" id="KW-0732">Signal</keyword>
<feature type="non-terminal residue" evidence="2">
    <location>
        <position position="1"/>
    </location>
</feature>
<protein>
    <submittedName>
        <fullName evidence="2">Extracellular protein 9-7</fullName>
    </submittedName>
</protein>
<evidence type="ECO:0000313" key="2">
    <source>
        <dbReference type="EMBL" id="KAH9837428.1"/>
    </source>
</evidence>
<comment type="caution">
    <text evidence="2">The sequence shown here is derived from an EMBL/GenBank/DDBJ whole genome shotgun (WGS) entry which is preliminary data.</text>
</comment>
<accession>A0A9W7SWF3</accession>
<proteinExistence type="predicted"/>
<dbReference type="AlphaFoldDB" id="A0A9W7SWF3"/>
<dbReference type="OrthoDB" id="10499944at2759"/>
<evidence type="ECO:0000313" key="3">
    <source>
        <dbReference type="Proteomes" id="UP001138500"/>
    </source>
</evidence>
<organism evidence="2 3">
    <name type="scientific">Teratosphaeria destructans</name>
    <dbReference type="NCBI Taxonomy" id="418781"/>
    <lineage>
        <taxon>Eukaryota</taxon>
        <taxon>Fungi</taxon>
        <taxon>Dikarya</taxon>
        <taxon>Ascomycota</taxon>
        <taxon>Pezizomycotina</taxon>
        <taxon>Dothideomycetes</taxon>
        <taxon>Dothideomycetidae</taxon>
        <taxon>Mycosphaerellales</taxon>
        <taxon>Teratosphaeriaceae</taxon>
        <taxon>Teratosphaeria</taxon>
    </lineage>
</organism>
<feature type="signal peptide" evidence="1">
    <location>
        <begin position="1"/>
        <end position="50"/>
    </location>
</feature>
<reference evidence="2 3" key="1">
    <citation type="journal article" date="2018" name="IMA Fungus">
        <title>IMA Genome-F 10: Nine draft genome sequences of Claviceps purpurea s.lat., including C. arundinis, C. humidiphila, and C. cf. spartinae, pseudomolecules for the pitch canker pathogen Fusarium circinatum, draft genome of Davidsoniella eucalypti, Grosmannia galeiformis, Quambalaria eucalypti, and Teratosphaeria destructans.</title>
        <authorList>
            <person name="Wingfield B.D."/>
            <person name="Liu M."/>
            <person name="Nguyen H.D."/>
            <person name="Lane F.A."/>
            <person name="Morgan S.W."/>
            <person name="De Vos L."/>
            <person name="Wilken P.M."/>
            <person name="Duong T.A."/>
            <person name="Aylward J."/>
            <person name="Coetzee M.P."/>
            <person name="Dadej K."/>
            <person name="De Beer Z.W."/>
            <person name="Findlay W."/>
            <person name="Havenga M."/>
            <person name="Kolarik M."/>
            <person name="Menzies J.G."/>
            <person name="Naidoo K."/>
            <person name="Pochopski O."/>
            <person name="Shoukouhi P."/>
            <person name="Santana Q.C."/>
            <person name="Seifert K.A."/>
            <person name="Soal N."/>
            <person name="Steenkamp E.T."/>
            <person name="Tatham C.T."/>
            <person name="van der Nest M.A."/>
            <person name="Wingfield M.J."/>
        </authorList>
    </citation>
    <scope>NUCLEOTIDE SEQUENCE [LARGE SCALE GENOMIC DNA]</scope>
    <source>
        <strain evidence="2">CMW44962</strain>
    </source>
</reference>
<feature type="chain" id="PRO_5040759892" evidence="1">
    <location>
        <begin position="51"/>
        <end position="119"/>
    </location>
</feature>